<dbReference type="EMBL" id="CAJNOL010000354">
    <property type="protein sequence ID" value="CAF1023570.1"/>
    <property type="molecule type" value="Genomic_DNA"/>
</dbReference>
<dbReference type="InterPro" id="IPR046347">
    <property type="entry name" value="bZIP_sf"/>
</dbReference>
<evidence type="ECO:0000313" key="2">
    <source>
        <dbReference type="EMBL" id="CAF0892445.1"/>
    </source>
</evidence>
<dbReference type="EMBL" id="CAJNOH010000046">
    <property type="protein sequence ID" value="CAF0805481.1"/>
    <property type="molecule type" value="Genomic_DNA"/>
</dbReference>
<dbReference type="Proteomes" id="UP000663836">
    <property type="component" value="Unassembled WGS sequence"/>
</dbReference>
<gene>
    <name evidence="9" type="ORF">FNK824_LOCUS4724</name>
    <name evidence="8" type="ORF">JBS370_LOCUS1774</name>
    <name evidence="5" type="ORF">JXQ802_LOCUS15292</name>
    <name evidence="6" type="ORF">JXQ802_LOCUS15321</name>
    <name evidence="7" type="ORF">OTI717_LOCUS498</name>
    <name evidence="1" type="ORF">PYM288_LOCUS4831</name>
    <name evidence="3" type="ORF">RFH988_LOCUS8997</name>
    <name evidence="4" type="ORF">SEV965_LOCUS7212</name>
    <name evidence="2" type="ORF">ZHD862_LOCUS6951</name>
</gene>
<dbReference type="SUPFAM" id="SSF57959">
    <property type="entry name" value="Leucine zipper domain"/>
    <property type="match status" value="1"/>
</dbReference>
<dbReference type="OrthoDB" id="9992840at2759"/>
<organism evidence="8 10">
    <name type="scientific">Rotaria sordida</name>
    <dbReference type="NCBI Taxonomy" id="392033"/>
    <lineage>
        <taxon>Eukaryota</taxon>
        <taxon>Metazoa</taxon>
        <taxon>Spiralia</taxon>
        <taxon>Gnathifera</taxon>
        <taxon>Rotifera</taxon>
        <taxon>Eurotatoria</taxon>
        <taxon>Bdelloidea</taxon>
        <taxon>Philodinida</taxon>
        <taxon>Philodinidae</taxon>
        <taxon>Rotaria</taxon>
    </lineage>
</organism>
<dbReference type="EMBL" id="CAJNOT010000204">
    <property type="protein sequence ID" value="CAF0892445.1"/>
    <property type="molecule type" value="Genomic_DNA"/>
</dbReference>
<proteinExistence type="predicted"/>
<evidence type="ECO:0000313" key="10">
    <source>
        <dbReference type="Proteomes" id="UP000663836"/>
    </source>
</evidence>
<dbReference type="EMBL" id="CAJOBE010000353">
    <property type="protein sequence ID" value="CAF3627184.1"/>
    <property type="molecule type" value="Genomic_DNA"/>
</dbReference>
<dbReference type="EMBL" id="CAJNOU010000249">
    <property type="protein sequence ID" value="CAF0931726.1"/>
    <property type="molecule type" value="Genomic_DNA"/>
</dbReference>
<evidence type="ECO:0000313" key="5">
    <source>
        <dbReference type="EMBL" id="CAF1023570.1"/>
    </source>
</evidence>
<evidence type="ECO:0000313" key="8">
    <source>
        <dbReference type="EMBL" id="CAF3559708.1"/>
    </source>
</evidence>
<dbReference type="Proteomes" id="UP000663889">
    <property type="component" value="Unassembled WGS sequence"/>
</dbReference>
<evidence type="ECO:0000313" key="4">
    <source>
        <dbReference type="EMBL" id="CAF0931726.1"/>
    </source>
</evidence>
<evidence type="ECO:0000313" key="9">
    <source>
        <dbReference type="EMBL" id="CAF3627184.1"/>
    </source>
</evidence>
<accession>A0A818KGA6</accession>
<evidence type="ECO:0000313" key="6">
    <source>
        <dbReference type="EMBL" id="CAF1024259.1"/>
    </source>
</evidence>
<reference evidence="8" key="1">
    <citation type="submission" date="2021-02" db="EMBL/GenBank/DDBJ databases">
        <authorList>
            <person name="Nowell W R."/>
        </authorList>
    </citation>
    <scope>NUCLEOTIDE SEQUENCE</scope>
</reference>
<dbReference type="Proteomes" id="UP000663874">
    <property type="component" value="Unassembled WGS sequence"/>
</dbReference>
<dbReference type="Proteomes" id="UP000663823">
    <property type="component" value="Unassembled WGS sequence"/>
</dbReference>
<dbReference type="EMBL" id="CAJOAX010000017">
    <property type="protein sequence ID" value="CAF3480606.1"/>
    <property type="molecule type" value="Genomic_DNA"/>
</dbReference>
<keyword evidence="11" id="KW-1185">Reference proteome</keyword>
<protein>
    <submittedName>
        <fullName evidence="8">Uncharacterized protein</fullName>
    </submittedName>
</protein>
<sequence length="126" mass="15383">MNSIEKNINHDHIYSLNFEREKDCNQMKNSSNKNDNSSYNRRRIIRKKCDIQTDEDREDYNRRRMLNNTSCRISRMSRRSKLDSMIEKCTEYEDLNRKLIFQKLIIIQVINQLKEHLRTLVPNNMK</sequence>
<dbReference type="EMBL" id="CAJOBD010000063">
    <property type="protein sequence ID" value="CAF3559708.1"/>
    <property type="molecule type" value="Genomic_DNA"/>
</dbReference>
<evidence type="ECO:0000313" key="1">
    <source>
        <dbReference type="EMBL" id="CAF0805481.1"/>
    </source>
</evidence>
<dbReference type="Proteomes" id="UP000663864">
    <property type="component" value="Unassembled WGS sequence"/>
</dbReference>
<evidence type="ECO:0000313" key="3">
    <source>
        <dbReference type="EMBL" id="CAF0901302.1"/>
    </source>
</evidence>
<name>A0A818KGA6_9BILA</name>
<dbReference type="Proteomes" id="UP000663854">
    <property type="component" value="Unassembled WGS sequence"/>
</dbReference>
<dbReference type="Proteomes" id="UP000663870">
    <property type="component" value="Unassembled WGS sequence"/>
</dbReference>
<comment type="caution">
    <text evidence="8">The sequence shown here is derived from an EMBL/GenBank/DDBJ whole genome shotgun (WGS) entry which is preliminary data.</text>
</comment>
<dbReference type="Gene3D" id="1.20.5.170">
    <property type="match status" value="1"/>
</dbReference>
<dbReference type="GO" id="GO:0003700">
    <property type="term" value="F:DNA-binding transcription factor activity"/>
    <property type="evidence" value="ECO:0007669"/>
    <property type="project" value="InterPro"/>
</dbReference>
<evidence type="ECO:0000313" key="11">
    <source>
        <dbReference type="Proteomes" id="UP000663870"/>
    </source>
</evidence>
<dbReference type="AlphaFoldDB" id="A0A818KGA6"/>
<dbReference type="EMBL" id="CAJNOO010000312">
    <property type="protein sequence ID" value="CAF0901302.1"/>
    <property type="molecule type" value="Genomic_DNA"/>
</dbReference>
<evidence type="ECO:0000313" key="7">
    <source>
        <dbReference type="EMBL" id="CAF3480606.1"/>
    </source>
</evidence>
<dbReference type="Proteomes" id="UP000663882">
    <property type="component" value="Unassembled WGS sequence"/>
</dbReference>
<dbReference type="EMBL" id="CAJNOL010000355">
    <property type="protein sequence ID" value="CAF1024259.1"/>
    <property type="molecule type" value="Genomic_DNA"/>
</dbReference>